<keyword evidence="4" id="KW-1003">Cell membrane</keyword>
<feature type="transmembrane region" description="Helical" evidence="15">
    <location>
        <begin position="182"/>
        <end position="203"/>
    </location>
</feature>
<dbReference type="GO" id="GO:0000155">
    <property type="term" value="F:phosphorelay sensor kinase activity"/>
    <property type="evidence" value="ECO:0007669"/>
    <property type="project" value="InterPro"/>
</dbReference>
<feature type="domain" description="Histidine kinase/HSP90-like ATPase" evidence="16">
    <location>
        <begin position="428"/>
        <end position="603"/>
    </location>
</feature>
<dbReference type="EC" id="2.7.13.3" evidence="3"/>
<keyword evidence="13 15" id="KW-0472">Membrane</keyword>
<evidence type="ECO:0000256" key="2">
    <source>
        <dbReference type="ARBA" id="ARBA00004651"/>
    </source>
</evidence>
<evidence type="ECO:0000256" key="10">
    <source>
        <dbReference type="ARBA" id="ARBA00022840"/>
    </source>
</evidence>
<sequence>MSGTTYTASVRYSTRVLLLQLATVVAVVAVCAGVFSWITYDRLRDSAADNATSIARSIAAAPQVREAVAARTGQSGRSDPADTPLQDYAADAAARTGALFVVVTDARGIRLAHPDPSLIGERVSTSHDAALRGEEVTAWESGTLGTSVRAKVPVFAPGTGQPVGEVSVGFRPAHVFSGLPKLLAAVGAAAAGAVVLGLAATVLMRRRWEHVTLGLQPEEMAELVRAQAAVLEGVDDGVLSLDNAAVVQLANSRAGSLLGVEDAVGRNFTDLGLPEDAVRDLLAGRSRDQVVVGDKVLYLDAHPVHRHGRPLGTVIVVRDRTDLTALSRRLGTVRALGGALRVQRHEFANRIHVAAGLLDAGRDDDARAFLREMEQRGPVDFPLVDAALLAEPFLQSFLGAKSVEAAERGVTLRVGPDTLVLGTVGPVNAVEDVATVLGNLVDNAVAAAAGGAAAGEYAAGGYAAVSRRELPETRGVSSRGEGARRAVGGPWVEVTALQDADSLVLTVADSGPGLVPAAGGVPVRATEAVSGPARGVAPDSPDSPDPPDSADHTDTPVDRVHGHGIGLTLSRDLARRRNGELWLIDPGGDGTGAVFGVRLPGVFATETSTETTDAVETTVTFRDDADGRGER</sequence>
<evidence type="ECO:0000256" key="13">
    <source>
        <dbReference type="ARBA" id="ARBA00023136"/>
    </source>
</evidence>
<dbReference type="Pfam" id="PF02518">
    <property type="entry name" value="HATPase_c"/>
    <property type="match status" value="1"/>
</dbReference>
<evidence type="ECO:0000256" key="8">
    <source>
        <dbReference type="ARBA" id="ARBA00022741"/>
    </source>
</evidence>
<keyword evidence="9 17" id="KW-0418">Kinase</keyword>
<dbReference type="InterPro" id="IPR036890">
    <property type="entry name" value="HATPase_C_sf"/>
</dbReference>
<feature type="compositionally biased region" description="Basic and acidic residues" evidence="14">
    <location>
        <begin position="549"/>
        <end position="561"/>
    </location>
</feature>
<evidence type="ECO:0000256" key="12">
    <source>
        <dbReference type="ARBA" id="ARBA00023012"/>
    </source>
</evidence>
<dbReference type="InterPro" id="IPR004358">
    <property type="entry name" value="Sig_transdc_His_kin-like_C"/>
</dbReference>
<feature type="transmembrane region" description="Helical" evidence="15">
    <location>
        <begin position="16"/>
        <end position="38"/>
    </location>
</feature>
<keyword evidence="18" id="KW-1185">Reference proteome</keyword>
<dbReference type="Gene3D" id="3.30.450.20">
    <property type="entry name" value="PAS domain"/>
    <property type="match status" value="2"/>
</dbReference>
<evidence type="ECO:0000256" key="15">
    <source>
        <dbReference type="SAM" id="Phobius"/>
    </source>
</evidence>
<evidence type="ECO:0000259" key="16">
    <source>
        <dbReference type="SMART" id="SM00387"/>
    </source>
</evidence>
<comment type="catalytic activity">
    <reaction evidence="1">
        <text>ATP + protein L-histidine = ADP + protein N-phospho-L-histidine.</text>
        <dbReference type="EC" id="2.7.13.3"/>
    </reaction>
</comment>
<dbReference type="AlphaFoldDB" id="A0A2Z3YPC0"/>
<dbReference type="SUPFAM" id="SSF103190">
    <property type="entry name" value="Sensory domain-like"/>
    <property type="match status" value="1"/>
</dbReference>
<dbReference type="GO" id="GO:0005524">
    <property type="term" value="F:ATP binding"/>
    <property type="evidence" value="ECO:0007669"/>
    <property type="project" value="UniProtKB-KW"/>
</dbReference>
<dbReference type="InterPro" id="IPR029151">
    <property type="entry name" value="Sensor-like_sf"/>
</dbReference>
<name>A0A2Z3YPC0_9CORY</name>
<gene>
    <name evidence="17" type="primary">dcuS</name>
    <name evidence="17" type="ORF">Csp1_17830</name>
</gene>
<organism evidence="17 18">
    <name type="scientific">Corynebacterium provencense</name>
    <dbReference type="NCBI Taxonomy" id="1737425"/>
    <lineage>
        <taxon>Bacteria</taxon>
        <taxon>Bacillati</taxon>
        <taxon>Actinomycetota</taxon>
        <taxon>Actinomycetes</taxon>
        <taxon>Mycobacteriales</taxon>
        <taxon>Corynebacteriaceae</taxon>
        <taxon>Corynebacterium</taxon>
    </lineage>
</organism>
<dbReference type="SUPFAM" id="SSF55874">
    <property type="entry name" value="ATPase domain of HSP90 chaperone/DNA topoisomerase II/histidine kinase"/>
    <property type="match status" value="1"/>
</dbReference>
<dbReference type="InterPro" id="IPR033463">
    <property type="entry name" value="sCache_3"/>
</dbReference>
<comment type="subcellular location">
    <subcellularLocation>
        <location evidence="2">Cell membrane</location>
        <topology evidence="2">Multi-pass membrane protein</topology>
    </subcellularLocation>
</comment>
<dbReference type="SUPFAM" id="SSF55785">
    <property type="entry name" value="PYP-like sensor domain (PAS domain)"/>
    <property type="match status" value="1"/>
</dbReference>
<evidence type="ECO:0000313" key="18">
    <source>
        <dbReference type="Proteomes" id="UP000247696"/>
    </source>
</evidence>
<feature type="region of interest" description="Disordered" evidence="14">
    <location>
        <begin position="529"/>
        <end position="563"/>
    </location>
</feature>
<dbReference type="SMART" id="SM00387">
    <property type="entry name" value="HATPase_c"/>
    <property type="match status" value="1"/>
</dbReference>
<evidence type="ECO:0000313" key="17">
    <source>
        <dbReference type="EMBL" id="AWT26562.1"/>
    </source>
</evidence>
<dbReference type="EMBL" id="CP024988">
    <property type="protein sequence ID" value="AWT26562.1"/>
    <property type="molecule type" value="Genomic_DNA"/>
</dbReference>
<keyword evidence="8" id="KW-0547">Nucleotide-binding</keyword>
<reference evidence="18" key="1">
    <citation type="submission" date="2017-11" db="EMBL/GenBank/DDBJ databases">
        <title>Otitis media/interna in a cat caused by the recently described species Corynebacterium provencense.</title>
        <authorList>
            <person name="Kittl S."/>
            <person name="Brodard I."/>
            <person name="Rychener L."/>
            <person name="Jores J."/>
            <person name="Roosje P."/>
            <person name="Gobeli Brawand S."/>
        </authorList>
    </citation>
    <scope>NUCLEOTIDE SEQUENCE [LARGE SCALE GENOMIC DNA]</scope>
    <source>
        <strain evidence="18">17KM38</strain>
    </source>
</reference>
<dbReference type="InterPro" id="IPR003594">
    <property type="entry name" value="HATPase_dom"/>
</dbReference>
<evidence type="ECO:0000256" key="6">
    <source>
        <dbReference type="ARBA" id="ARBA00022679"/>
    </source>
</evidence>
<dbReference type="Proteomes" id="UP000247696">
    <property type="component" value="Chromosome"/>
</dbReference>
<dbReference type="KEGG" id="cpre:Csp1_17830"/>
<evidence type="ECO:0000256" key="9">
    <source>
        <dbReference type="ARBA" id="ARBA00022777"/>
    </source>
</evidence>
<dbReference type="GO" id="GO:0005886">
    <property type="term" value="C:plasma membrane"/>
    <property type="evidence" value="ECO:0007669"/>
    <property type="project" value="UniProtKB-SubCell"/>
</dbReference>
<keyword evidence="5" id="KW-0597">Phosphoprotein</keyword>
<evidence type="ECO:0000256" key="5">
    <source>
        <dbReference type="ARBA" id="ARBA00022553"/>
    </source>
</evidence>
<keyword evidence="12" id="KW-0902">Two-component regulatory system</keyword>
<dbReference type="InterPro" id="IPR035965">
    <property type="entry name" value="PAS-like_dom_sf"/>
</dbReference>
<evidence type="ECO:0000256" key="7">
    <source>
        <dbReference type="ARBA" id="ARBA00022692"/>
    </source>
</evidence>
<evidence type="ECO:0000256" key="1">
    <source>
        <dbReference type="ARBA" id="ARBA00000085"/>
    </source>
</evidence>
<keyword evidence="10" id="KW-0067">ATP-binding</keyword>
<proteinExistence type="predicted"/>
<accession>A0A2Z3YPC0</accession>
<keyword evidence="7 15" id="KW-0812">Transmembrane</keyword>
<evidence type="ECO:0000256" key="14">
    <source>
        <dbReference type="SAM" id="MobiDB-lite"/>
    </source>
</evidence>
<protein>
    <recommendedName>
        <fullName evidence="3">histidine kinase</fullName>
        <ecNumber evidence="3">2.7.13.3</ecNumber>
    </recommendedName>
</protein>
<evidence type="ECO:0000256" key="4">
    <source>
        <dbReference type="ARBA" id="ARBA00022475"/>
    </source>
</evidence>
<keyword evidence="6 17" id="KW-0808">Transferase</keyword>
<dbReference type="Gene3D" id="3.30.565.10">
    <property type="entry name" value="Histidine kinase-like ATPase, C-terminal domain"/>
    <property type="match status" value="1"/>
</dbReference>
<keyword evidence="11 15" id="KW-1133">Transmembrane helix</keyword>
<dbReference type="PRINTS" id="PR00344">
    <property type="entry name" value="BCTRLSENSOR"/>
</dbReference>
<dbReference type="Pfam" id="PF17203">
    <property type="entry name" value="sCache_3_2"/>
    <property type="match status" value="1"/>
</dbReference>
<dbReference type="InterPro" id="IPR016120">
    <property type="entry name" value="Sig_transdc_His_kin_SpoOB"/>
</dbReference>
<evidence type="ECO:0000256" key="11">
    <source>
        <dbReference type="ARBA" id="ARBA00022989"/>
    </source>
</evidence>
<evidence type="ECO:0000256" key="3">
    <source>
        <dbReference type="ARBA" id="ARBA00012438"/>
    </source>
</evidence>
<dbReference type="STRING" id="1737425.GCA_900049755_02711"/>
<dbReference type="SUPFAM" id="SSF55890">
    <property type="entry name" value="Sporulation response regulatory protein Spo0B"/>
    <property type="match status" value="1"/>
</dbReference>